<gene>
    <name evidence="3" type="ORF">QYE77_00585</name>
</gene>
<dbReference type="Proteomes" id="UP001254165">
    <property type="component" value="Unassembled WGS sequence"/>
</dbReference>
<comment type="similarity">
    <text evidence="1">Belongs to the LytR/CpsA/Psr (LCP) family.</text>
</comment>
<evidence type="ECO:0000313" key="3">
    <source>
        <dbReference type="EMBL" id="MDT8896747.1"/>
    </source>
</evidence>
<dbReference type="InterPro" id="IPR050922">
    <property type="entry name" value="LytR/CpsA/Psr_CW_biosynth"/>
</dbReference>
<organism evidence="3 4">
    <name type="scientific">Thermanaerothrix solaris</name>
    <dbReference type="NCBI Taxonomy" id="3058434"/>
    <lineage>
        <taxon>Bacteria</taxon>
        <taxon>Bacillati</taxon>
        <taxon>Chloroflexota</taxon>
        <taxon>Anaerolineae</taxon>
        <taxon>Anaerolineales</taxon>
        <taxon>Anaerolineaceae</taxon>
        <taxon>Thermanaerothrix</taxon>
    </lineage>
</organism>
<dbReference type="RefSeq" id="WP_315623240.1">
    <property type="nucleotide sequence ID" value="NZ_JAUHMF010000001.1"/>
</dbReference>
<proteinExistence type="inferred from homology"/>
<feature type="domain" description="Cell envelope-related transcriptional attenuator" evidence="2">
    <location>
        <begin position="108"/>
        <end position="257"/>
    </location>
</feature>
<dbReference type="InterPro" id="IPR004474">
    <property type="entry name" value="LytR_CpsA_psr"/>
</dbReference>
<evidence type="ECO:0000256" key="1">
    <source>
        <dbReference type="ARBA" id="ARBA00006068"/>
    </source>
</evidence>
<dbReference type="Gene3D" id="3.40.630.190">
    <property type="entry name" value="LCP protein"/>
    <property type="match status" value="1"/>
</dbReference>
<evidence type="ECO:0000313" key="4">
    <source>
        <dbReference type="Proteomes" id="UP001254165"/>
    </source>
</evidence>
<dbReference type="PANTHER" id="PTHR33392">
    <property type="entry name" value="POLYISOPRENYL-TEICHOIC ACID--PEPTIDOGLYCAN TEICHOIC ACID TRANSFERASE TAGU"/>
    <property type="match status" value="1"/>
</dbReference>
<name>A0ABU3NL97_9CHLR</name>
<evidence type="ECO:0000259" key="2">
    <source>
        <dbReference type="Pfam" id="PF03816"/>
    </source>
</evidence>
<reference evidence="3 4" key="1">
    <citation type="submission" date="2023-07" db="EMBL/GenBank/DDBJ databases">
        <title>Novel species of Thermanaerothrix with wide hydrolytic capabilities.</title>
        <authorList>
            <person name="Zayulina K.S."/>
            <person name="Podosokorskaya O.A."/>
            <person name="Elcheninov A.G."/>
        </authorList>
    </citation>
    <scope>NUCLEOTIDE SEQUENCE [LARGE SCALE GENOMIC DNA]</scope>
    <source>
        <strain evidence="3 4">4228-RoL</strain>
    </source>
</reference>
<dbReference type="EMBL" id="JAUHMF010000001">
    <property type="protein sequence ID" value="MDT8896747.1"/>
    <property type="molecule type" value="Genomic_DNA"/>
</dbReference>
<keyword evidence="4" id="KW-1185">Reference proteome</keyword>
<sequence>MKRLLLLLALPLIIFTLILACNLPAQITGQSGAIPIAQQWVTVAPDATATPTPFLPQTITPEVMNTPELSQPTQEPTATSIPWEITPAEGQVNILVLGSDWRPGAGYRTDVILLVSLNPKLGTASLVSFPRDLYVDIPGRGKNRINTAHPAGGFPLTVATFQQNFGITIDYYILTNFQGFVNIVDSLGGIDVYAAKNLTDQCKLPQAQNGYCSVGPGLIHMDGQTALWYVRSRYSTSDFDRTRREQEVLIALFNKLMSLNAIARAPELYEYYRSSVETNLPLDVALSLAPLAPQLLADPSRIQRYTIGPGLVTPTTTESGAYVLIPNVEAIREILRQALNAQ</sequence>
<protein>
    <submittedName>
        <fullName evidence="3">LCP family protein</fullName>
    </submittedName>
</protein>
<accession>A0ABU3NL97</accession>
<dbReference type="Pfam" id="PF03816">
    <property type="entry name" value="LytR_cpsA_psr"/>
    <property type="match status" value="1"/>
</dbReference>
<comment type="caution">
    <text evidence="3">The sequence shown here is derived from an EMBL/GenBank/DDBJ whole genome shotgun (WGS) entry which is preliminary data.</text>
</comment>
<dbReference type="PROSITE" id="PS51257">
    <property type="entry name" value="PROKAR_LIPOPROTEIN"/>
    <property type="match status" value="1"/>
</dbReference>
<dbReference type="NCBIfam" id="TIGR00350">
    <property type="entry name" value="lytR_cpsA_psr"/>
    <property type="match status" value="1"/>
</dbReference>
<dbReference type="PANTHER" id="PTHR33392:SF6">
    <property type="entry name" value="POLYISOPRENYL-TEICHOIC ACID--PEPTIDOGLYCAN TEICHOIC ACID TRANSFERASE TAGU"/>
    <property type="match status" value="1"/>
</dbReference>